<feature type="compositionally biased region" description="Polar residues" evidence="1">
    <location>
        <begin position="7"/>
        <end position="40"/>
    </location>
</feature>
<feature type="compositionally biased region" description="Basic and acidic residues" evidence="1">
    <location>
        <begin position="151"/>
        <end position="166"/>
    </location>
</feature>
<evidence type="ECO:0000313" key="3">
    <source>
        <dbReference type="Proteomes" id="UP001283361"/>
    </source>
</evidence>
<gene>
    <name evidence="2" type="ORF">RRG08_046017</name>
</gene>
<sequence>MRPWDQWSMTRQSDWGIQLDESQSTGTDSPTTPRYYSGSTKPPRVDKQQQQGEQSRWLTYLGHPQLLVTDSFSRRESGPDGHAVDTLSLYKLDPARTDTRHGATDGKRTQLAWFTSIQKKFCPLSRTQSPRGIKPRTQSNTESSRNQAKNTVEHRVLEESSQEHSRTQSSRGIKPRLNTESSRNQAKNRVEHRVLEESNQQQS</sequence>
<proteinExistence type="predicted"/>
<evidence type="ECO:0000256" key="1">
    <source>
        <dbReference type="SAM" id="MobiDB-lite"/>
    </source>
</evidence>
<feature type="region of interest" description="Disordered" evidence="1">
    <location>
        <begin position="1"/>
        <end position="55"/>
    </location>
</feature>
<organism evidence="2 3">
    <name type="scientific">Elysia crispata</name>
    <name type="common">lettuce slug</name>
    <dbReference type="NCBI Taxonomy" id="231223"/>
    <lineage>
        <taxon>Eukaryota</taxon>
        <taxon>Metazoa</taxon>
        <taxon>Spiralia</taxon>
        <taxon>Lophotrochozoa</taxon>
        <taxon>Mollusca</taxon>
        <taxon>Gastropoda</taxon>
        <taxon>Heterobranchia</taxon>
        <taxon>Euthyneura</taxon>
        <taxon>Panpulmonata</taxon>
        <taxon>Sacoglossa</taxon>
        <taxon>Placobranchoidea</taxon>
        <taxon>Plakobranchidae</taxon>
        <taxon>Elysia</taxon>
    </lineage>
</organism>
<dbReference type="EMBL" id="JAWDGP010004202">
    <property type="protein sequence ID" value="KAK3766721.1"/>
    <property type="molecule type" value="Genomic_DNA"/>
</dbReference>
<feature type="compositionally biased region" description="Polar residues" evidence="1">
    <location>
        <begin position="178"/>
        <end position="187"/>
    </location>
</feature>
<dbReference type="Proteomes" id="UP001283361">
    <property type="component" value="Unassembled WGS sequence"/>
</dbReference>
<name>A0AAE0ZDH0_9GAST</name>
<protein>
    <submittedName>
        <fullName evidence="2">Uncharacterized protein</fullName>
    </submittedName>
</protein>
<evidence type="ECO:0000313" key="2">
    <source>
        <dbReference type="EMBL" id="KAK3766721.1"/>
    </source>
</evidence>
<accession>A0AAE0ZDH0</accession>
<comment type="caution">
    <text evidence="2">The sequence shown here is derived from an EMBL/GenBank/DDBJ whole genome shotgun (WGS) entry which is preliminary data.</text>
</comment>
<keyword evidence="3" id="KW-1185">Reference proteome</keyword>
<reference evidence="2" key="1">
    <citation type="journal article" date="2023" name="G3 (Bethesda)">
        <title>A reference genome for the long-term kleptoplast-retaining sea slug Elysia crispata morphotype clarki.</title>
        <authorList>
            <person name="Eastman K.E."/>
            <person name="Pendleton A.L."/>
            <person name="Shaikh M.A."/>
            <person name="Suttiyut T."/>
            <person name="Ogas R."/>
            <person name="Tomko P."/>
            <person name="Gavelis G."/>
            <person name="Widhalm J.R."/>
            <person name="Wisecaver J.H."/>
        </authorList>
    </citation>
    <scope>NUCLEOTIDE SEQUENCE</scope>
    <source>
        <strain evidence="2">ECLA1</strain>
    </source>
</reference>
<feature type="compositionally biased region" description="Polar residues" evidence="1">
    <location>
        <begin position="125"/>
        <end position="150"/>
    </location>
</feature>
<dbReference type="AlphaFoldDB" id="A0AAE0ZDH0"/>
<feature type="region of interest" description="Disordered" evidence="1">
    <location>
        <begin position="124"/>
        <end position="203"/>
    </location>
</feature>